<gene>
    <name evidence="1" type="ORF">AFUS01_LOCUS41339</name>
</gene>
<protein>
    <submittedName>
        <fullName evidence="1">Uncharacterized protein</fullName>
    </submittedName>
</protein>
<comment type="caution">
    <text evidence="1">The sequence shown here is derived from an EMBL/GenBank/DDBJ whole genome shotgun (WGS) entry which is preliminary data.</text>
</comment>
<sequence>MMSFAMVTNLNLVDHNTRVEHRHASEAVAAIEDDHFQMILINLDQLRSLQIIANMAYLTDSGTTGLKLEACKRMKKRSSYIKLESDAAGVPISNLKYLKSLVLRGVGIKITDVTLHFAFGSMERLKKIHIFGAQQTTPQMRTAFHQKFPNLKGFDIEI</sequence>
<evidence type="ECO:0000313" key="2">
    <source>
        <dbReference type="Proteomes" id="UP000708208"/>
    </source>
</evidence>
<name>A0A8J2LA69_9HEXA</name>
<dbReference type="AlphaFoldDB" id="A0A8J2LA69"/>
<reference evidence="1" key="1">
    <citation type="submission" date="2021-06" db="EMBL/GenBank/DDBJ databases">
        <authorList>
            <person name="Hodson N. C."/>
            <person name="Mongue J. A."/>
            <person name="Jaron S. K."/>
        </authorList>
    </citation>
    <scope>NUCLEOTIDE SEQUENCE</scope>
</reference>
<evidence type="ECO:0000313" key="1">
    <source>
        <dbReference type="EMBL" id="CAG7831602.1"/>
    </source>
</evidence>
<proteinExistence type="predicted"/>
<accession>A0A8J2LA69</accession>
<organism evidence="1 2">
    <name type="scientific">Allacma fusca</name>
    <dbReference type="NCBI Taxonomy" id="39272"/>
    <lineage>
        <taxon>Eukaryota</taxon>
        <taxon>Metazoa</taxon>
        <taxon>Ecdysozoa</taxon>
        <taxon>Arthropoda</taxon>
        <taxon>Hexapoda</taxon>
        <taxon>Collembola</taxon>
        <taxon>Symphypleona</taxon>
        <taxon>Sminthuridae</taxon>
        <taxon>Allacma</taxon>
    </lineage>
</organism>
<dbReference type="OrthoDB" id="27842at2759"/>
<dbReference type="Proteomes" id="UP000708208">
    <property type="component" value="Unassembled WGS sequence"/>
</dbReference>
<keyword evidence="2" id="KW-1185">Reference proteome</keyword>
<dbReference type="EMBL" id="CAJVCH010561130">
    <property type="protein sequence ID" value="CAG7831602.1"/>
    <property type="molecule type" value="Genomic_DNA"/>
</dbReference>